<evidence type="ECO:0000256" key="11">
    <source>
        <dbReference type="ARBA" id="ARBA00030876"/>
    </source>
</evidence>
<evidence type="ECO:0000256" key="5">
    <source>
        <dbReference type="ARBA" id="ARBA00022598"/>
    </source>
</evidence>
<sequence length="551" mass="60387">MTETSFDSAVAALYSSEHQASTAEALALTAQRRTQTIADMRIYLQRVGLLENGKSVLFQNKRLVHITGTKGKGSTACLCETILRQAYGLRTGLFTSPHLVDIRERIRVNGQPVSPEVFGKAYWTLRQMLEAPAGNEPNALPVLPGYFRMLTLMALYIFSHYEPSIDVIILEVGMGGRFDATNSLDLDTTWKSYACGITKLDYDHVRVLGHRLEQIAWEKAGIFLKNKLSPGTPRPPDDVGDEIDEASATKVPKSTSVKNDCKYFALDPKKASVQQVLEECALGEKLCFVAGSYERELPPDAPIGLAGNHQRDNAELAMALCQAVCDDKSVSSTDIHAAIAQAKWLGRCQTIVLEPKLNIRLDGAHTVESVHVGLEWFDQVAVPGAQRHLIFNCSHERNPVELLERFVPLGFHSVSFCKADSERPSAIQKPSAKALLQTWQSSIPKSEDSNGDDSPYSHLPDQPEATWQETLCNIWCALERELLPDSNKAVASGTMTLSASLDQIRQSLKEDEGASGEVLIAGSLYLVGSALSALCWKETDAEGTLIADESS</sequence>
<dbReference type="InParanoid" id="A0A1Z5K8F7"/>
<proteinExistence type="inferred from homology"/>
<dbReference type="EMBL" id="BDSP01000184">
    <property type="protein sequence ID" value="GAX22411.1"/>
    <property type="molecule type" value="Genomic_DNA"/>
</dbReference>
<keyword evidence="15" id="KW-1185">Reference proteome</keyword>
<dbReference type="GO" id="GO:0046872">
    <property type="term" value="F:metal ion binding"/>
    <property type="evidence" value="ECO:0007669"/>
    <property type="project" value="UniProtKB-KW"/>
</dbReference>
<dbReference type="Gene3D" id="3.90.190.20">
    <property type="entry name" value="Mur ligase, C-terminal domain"/>
    <property type="match status" value="1"/>
</dbReference>
<comment type="caution">
    <text evidence="14">The sequence shown here is derived from an EMBL/GenBank/DDBJ whole genome shotgun (WGS) entry which is preliminary data.</text>
</comment>
<evidence type="ECO:0000313" key="15">
    <source>
        <dbReference type="Proteomes" id="UP000198406"/>
    </source>
</evidence>
<feature type="region of interest" description="Disordered" evidence="13">
    <location>
        <begin position="443"/>
        <end position="462"/>
    </location>
</feature>
<evidence type="ECO:0000256" key="1">
    <source>
        <dbReference type="ARBA" id="ARBA00005150"/>
    </source>
</evidence>
<evidence type="ECO:0000256" key="12">
    <source>
        <dbReference type="ARBA" id="ARBA00047493"/>
    </source>
</evidence>
<protein>
    <recommendedName>
        <fullName evidence="3">tetrahydrofolate synthase</fullName>
        <ecNumber evidence="3">6.3.2.17</ecNumber>
    </recommendedName>
    <alternativeName>
        <fullName evidence="11">Folylpoly-gamma-glutamate synthetase</fullName>
    </alternativeName>
    <alternativeName>
        <fullName evidence="10">Tetrahydrofolylpolyglutamate synthase</fullName>
    </alternativeName>
</protein>
<gene>
    <name evidence="14" type="ORF">FisN_14Hh024</name>
</gene>
<dbReference type="OrthoDB" id="5212574at2759"/>
<dbReference type="AlphaFoldDB" id="A0A1Z5K8F7"/>
<dbReference type="EC" id="6.3.2.17" evidence="3"/>
<reference evidence="14 15" key="1">
    <citation type="journal article" date="2015" name="Plant Cell">
        <title>Oil accumulation by the oleaginous diatom Fistulifera solaris as revealed by the genome and transcriptome.</title>
        <authorList>
            <person name="Tanaka T."/>
            <person name="Maeda Y."/>
            <person name="Veluchamy A."/>
            <person name="Tanaka M."/>
            <person name="Abida H."/>
            <person name="Marechal E."/>
            <person name="Bowler C."/>
            <person name="Muto M."/>
            <person name="Sunaga Y."/>
            <person name="Tanaka M."/>
            <person name="Yoshino T."/>
            <person name="Taniguchi T."/>
            <person name="Fukuda Y."/>
            <person name="Nemoto M."/>
            <person name="Matsumoto M."/>
            <person name="Wong P.S."/>
            <person name="Aburatani S."/>
            <person name="Fujibuchi W."/>
        </authorList>
    </citation>
    <scope>NUCLEOTIDE SEQUENCE [LARGE SCALE GENOMIC DNA]</scope>
    <source>
        <strain evidence="14 15">JPCC DA0580</strain>
    </source>
</reference>
<dbReference type="NCBIfam" id="TIGR01499">
    <property type="entry name" value="folC"/>
    <property type="match status" value="1"/>
</dbReference>
<keyword evidence="6" id="KW-0479">Metal-binding</keyword>
<dbReference type="PROSITE" id="PS01011">
    <property type="entry name" value="FOLYLPOLYGLU_SYNT_1"/>
    <property type="match status" value="1"/>
</dbReference>
<keyword evidence="4" id="KW-0554">One-carbon metabolism</keyword>
<dbReference type="GO" id="GO:0005739">
    <property type="term" value="C:mitochondrion"/>
    <property type="evidence" value="ECO:0007669"/>
    <property type="project" value="TreeGrafter"/>
</dbReference>
<keyword evidence="8" id="KW-0067">ATP-binding</keyword>
<evidence type="ECO:0000313" key="14">
    <source>
        <dbReference type="EMBL" id="GAX22411.1"/>
    </source>
</evidence>
<comment type="similarity">
    <text evidence="2">Belongs to the folylpolyglutamate synthase family.</text>
</comment>
<dbReference type="GO" id="GO:0005524">
    <property type="term" value="F:ATP binding"/>
    <property type="evidence" value="ECO:0007669"/>
    <property type="project" value="UniProtKB-KW"/>
</dbReference>
<evidence type="ECO:0000256" key="10">
    <source>
        <dbReference type="ARBA" id="ARBA00030592"/>
    </source>
</evidence>
<evidence type="ECO:0000256" key="13">
    <source>
        <dbReference type="SAM" id="MobiDB-lite"/>
    </source>
</evidence>
<dbReference type="InterPro" id="IPR036565">
    <property type="entry name" value="Mur-like_cat_sf"/>
</dbReference>
<evidence type="ECO:0000256" key="7">
    <source>
        <dbReference type="ARBA" id="ARBA00022741"/>
    </source>
</evidence>
<keyword evidence="5 14" id="KW-0436">Ligase</keyword>
<keyword evidence="7" id="KW-0547">Nucleotide-binding</keyword>
<dbReference type="Proteomes" id="UP000198406">
    <property type="component" value="Unassembled WGS sequence"/>
</dbReference>
<comment type="catalytic activity">
    <reaction evidence="12">
        <text>(6S)-5,6,7,8-tetrahydrofolyl-(gamma-L-Glu)(n) + L-glutamate + ATP = (6S)-5,6,7,8-tetrahydrofolyl-(gamma-L-Glu)(n+1) + ADP + phosphate + H(+)</text>
        <dbReference type="Rhea" id="RHEA:10580"/>
        <dbReference type="Rhea" id="RHEA-COMP:14738"/>
        <dbReference type="Rhea" id="RHEA-COMP:14740"/>
        <dbReference type="ChEBI" id="CHEBI:15378"/>
        <dbReference type="ChEBI" id="CHEBI:29985"/>
        <dbReference type="ChEBI" id="CHEBI:30616"/>
        <dbReference type="ChEBI" id="CHEBI:43474"/>
        <dbReference type="ChEBI" id="CHEBI:141005"/>
        <dbReference type="ChEBI" id="CHEBI:456216"/>
        <dbReference type="EC" id="6.3.2.17"/>
    </reaction>
</comment>
<organism evidence="14 15">
    <name type="scientific">Fistulifera solaris</name>
    <name type="common">Oleaginous diatom</name>
    <dbReference type="NCBI Taxonomy" id="1519565"/>
    <lineage>
        <taxon>Eukaryota</taxon>
        <taxon>Sar</taxon>
        <taxon>Stramenopiles</taxon>
        <taxon>Ochrophyta</taxon>
        <taxon>Bacillariophyta</taxon>
        <taxon>Bacillariophyceae</taxon>
        <taxon>Bacillariophycidae</taxon>
        <taxon>Naviculales</taxon>
        <taxon>Naviculaceae</taxon>
        <taxon>Fistulifera</taxon>
    </lineage>
</organism>
<comment type="pathway">
    <text evidence="1">Cofactor biosynthesis; tetrahydrofolylpolyglutamate biosynthesis.</text>
</comment>
<dbReference type="PANTHER" id="PTHR11136:SF5">
    <property type="entry name" value="FOLYLPOLYGLUTAMATE SYNTHASE, MITOCHONDRIAL"/>
    <property type="match status" value="1"/>
</dbReference>
<evidence type="ECO:0000256" key="9">
    <source>
        <dbReference type="ARBA" id="ARBA00022842"/>
    </source>
</evidence>
<evidence type="ECO:0000256" key="2">
    <source>
        <dbReference type="ARBA" id="ARBA00008276"/>
    </source>
</evidence>
<dbReference type="InterPro" id="IPR036615">
    <property type="entry name" value="Mur_ligase_C_dom_sf"/>
</dbReference>
<dbReference type="GO" id="GO:0004326">
    <property type="term" value="F:tetrahydrofolylpolyglutamate synthase activity"/>
    <property type="evidence" value="ECO:0007669"/>
    <property type="project" value="UniProtKB-EC"/>
</dbReference>
<dbReference type="GO" id="GO:0006730">
    <property type="term" value="P:one-carbon metabolic process"/>
    <property type="evidence" value="ECO:0007669"/>
    <property type="project" value="UniProtKB-KW"/>
</dbReference>
<evidence type="ECO:0000256" key="6">
    <source>
        <dbReference type="ARBA" id="ARBA00022723"/>
    </source>
</evidence>
<dbReference type="SUPFAM" id="SSF53244">
    <property type="entry name" value="MurD-like peptide ligases, peptide-binding domain"/>
    <property type="match status" value="1"/>
</dbReference>
<dbReference type="SUPFAM" id="SSF53623">
    <property type="entry name" value="MurD-like peptide ligases, catalytic domain"/>
    <property type="match status" value="1"/>
</dbReference>
<name>A0A1Z5K8F7_FISSO</name>
<dbReference type="InterPro" id="IPR018109">
    <property type="entry name" value="Folylpolyglutamate_synth_CS"/>
</dbReference>
<dbReference type="PANTHER" id="PTHR11136">
    <property type="entry name" value="FOLYLPOLYGLUTAMATE SYNTHASE-RELATED"/>
    <property type="match status" value="1"/>
</dbReference>
<evidence type="ECO:0000256" key="4">
    <source>
        <dbReference type="ARBA" id="ARBA00022563"/>
    </source>
</evidence>
<evidence type="ECO:0000256" key="8">
    <source>
        <dbReference type="ARBA" id="ARBA00022840"/>
    </source>
</evidence>
<evidence type="ECO:0000256" key="3">
    <source>
        <dbReference type="ARBA" id="ARBA00013025"/>
    </source>
</evidence>
<keyword evidence="9" id="KW-0460">Magnesium</keyword>
<accession>A0A1Z5K8F7</accession>
<dbReference type="GO" id="GO:0005829">
    <property type="term" value="C:cytosol"/>
    <property type="evidence" value="ECO:0007669"/>
    <property type="project" value="TreeGrafter"/>
</dbReference>
<dbReference type="InterPro" id="IPR001645">
    <property type="entry name" value="Folylpolyglutamate_synth"/>
</dbReference>
<dbReference type="Gene3D" id="3.40.1190.10">
    <property type="entry name" value="Mur-like, catalytic domain"/>
    <property type="match status" value="1"/>
</dbReference>